<dbReference type="EMBL" id="WHVB01000164">
    <property type="protein sequence ID" value="KAF8460699.1"/>
    <property type="molecule type" value="Genomic_DNA"/>
</dbReference>
<sequence>MPLPFSQTRHVQTKLNSRELTINQVQLLGRDHVHVRTSKTQPSLIQNFVTAAREISISSRPRTVRLSSLTIVLDVSASSGFPSSRGHPKVPADKLHGRFSGLWWVCSENQLLEGSLVLPKRRQCLRQFLLRRVRGEAGHRSRGRVVRHTHVKCAVDVRTLSARVYEDALDLAKTLEDGVDVGLEEGERLQYTGMGTRVRAASGTGTGNMGERTTRVNRFWVIWNSSPASGVDDEVMGDEGLRIAELRPFFGSDKVEMSGRVLDFEDKYEKNRVP</sequence>
<organism evidence="1 2">
    <name type="scientific">Russula ochroleuca</name>
    <dbReference type="NCBI Taxonomy" id="152965"/>
    <lineage>
        <taxon>Eukaryota</taxon>
        <taxon>Fungi</taxon>
        <taxon>Dikarya</taxon>
        <taxon>Basidiomycota</taxon>
        <taxon>Agaricomycotina</taxon>
        <taxon>Agaricomycetes</taxon>
        <taxon>Russulales</taxon>
        <taxon>Russulaceae</taxon>
        <taxon>Russula</taxon>
    </lineage>
</organism>
<gene>
    <name evidence="1" type="ORF">DFH94DRAFT_687163</name>
</gene>
<reference evidence="1" key="2">
    <citation type="journal article" date="2020" name="Nat. Commun.">
        <title>Large-scale genome sequencing of mycorrhizal fungi provides insights into the early evolution of symbiotic traits.</title>
        <authorList>
            <person name="Miyauchi S."/>
            <person name="Kiss E."/>
            <person name="Kuo A."/>
            <person name="Drula E."/>
            <person name="Kohler A."/>
            <person name="Sanchez-Garcia M."/>
            <person name="Morin E."/>
            <person name="Andreopoulos B."/>
            <person name="Barry K.W."/>
            <person name="Bonito G."/>
            <person name="Buee M."/>
            <person name="Carver A."/>
            <person name="Chen C."/>
            <person name="Cichocki N."/>
            <person name="Clum A."/>
            <person name="Culley D."/>
            <person name="Crous P.W."/>
            <person name="Fauchery L."/>
            <person name="Girlanda M."/>
            <person name="Hayes R.D."/>
            <person name="Keri Z."/>
            <person name="LaButti K."/>
            <person name="Lipzen A."/>
            <person name="Lombard V."/>
            <person name="Magnuson J."/>
            <person name="Maillard F."/>
            <person name="Murat C."/>
            <person name="Nolan M."/>
            <person name="Ohm R.A."/>
            <person name="Pangilinan J."/>
            <person name="Pereira M.F."/>
            <person name="Perotto S."/>
            <person name="Peter M."/>
            <person name="Pfister S."/>
            <person name="Riley R."/>
            <person name="Sitrit Y."/>
            <person name="Stielow J.B."/>
            <person name="Szollosi G."/>
            <person name="Zifcakova L."/>
            <person name="Stursova M."/>
            <person name="Spatafora J.W."/>
            <person name="Tedersoo L."/>
            <person name="Vaario L.M."/>
            <person name="Yamada A."/>
            <person name="Yan M."/>
            <person name="Wang P."/>
            <person name="Xu J."/>
            <person name="Bruns T."/>
            <person name="Baldrian P."/>
            <person name="Vilgalys R."/>
            <person name="Dunand C."/>
            <person name="Henrissat B."/>
            <person name="Grigoriev I.V."/>
            <person name="Hibbett D."/>
            <person name="Nagy L.G."/>
            <person name="Martin F.M."/>
        </authorList>
    </citation>
    <scope>NUCLEOTIDE SEQUENCE</scope>
    <source>
        <strain evidence="1">Prilba</strain>
    </source>
</reference>
<protein>
    <submittedName>
        <fullName evidence="1">Uncharacterized protein</fullName>
    </submittedName>
</protein>
<keyword evidence="2" id="KW-1185">Reference proteome</keyword>
<name>A0A9P5JUI2_9AGAM</name>
<accession>A0A9P5JUI2</accession>
<dbReference type="AlphaFoldDB" id="A0A9P5JUI2"/>
<evidence type="ECO:0000313" key="1">
    <source>
        <dbReference type="EMBL" id="KAF8460699.1"/>
    </source>
</evidence>
<proteinExistence type="predicted"/>
<reference evidence="1" key="1">
    <citation type="submission" date="2019-10" db="EMBL/GenBank/DDBJ databases">
        <authorList>
            <consortium name="DOE Joint Genome Institute"/>
            <person name="Kuo A."/>
            <person name="Miyauchi S."/>
            <person name="Kiss E."/>
            <person name="Drula E."/>
            <person name="Kohler A."/>
            <person name="Sanchez-Garcia M."/>
            <person name="Andreopoulos B."/>
            <person name="Barry K.W."/>
            <person name="Bonito G."/>
            <person name="Buee M."/>
            <person name="Carver A."/>
            <person name="Chen C."/>
            <person name="Cichocki N."/>
            <person name="Clum A."/>
            <person name="Culley D."/>
            <person name="Crous P.W."/>
            <person name="Fauchery L."/>
            <person name="Girlanda M."/>
            <person name="Hayes R."/>
            <person name="Keri Z."/>
            <person name="LaButti K."/>
            <person name="Lipzen A."/>
            <person name="Lombard V."/>
            <person name="Magnuson J."/>
            <person name="Maillard F."/>
            <person name="Morin E."/>
            <person name="Murat C."/>
            <person name="Nolan M."/>
            <person name="Ohm R."/>
            <person name="Pangilinan J."/>
            <person name="Pereira M."/>
            <person name="Perotto S."/>
            <person name="Peter M."/>
            <person name="Riley R."/>
            <person name="Sitrit Y."/>
            <person name="Stielow B."/>
            <person name="Szollosi G."/>
            <person name="Zifcakova L."/>
            <person name="Stursova M."/>
            <person name="Spatafora J.W."/>
            <person name="Tedersoo L."/>
            <person name="Vaario L.-M."/>
            <person name="Yamada A."/>
            <person name="Yan M."/>
            <person name="Wang P."/>
            <person name="Xu J."/>
            <person name="Bruns T."/>
            <person name="Baldrian P."/>
            <person name="Vilgalys R."/>
            <person name="Henrissat B."/>
            <person name="Grigoriev I.V."/>
            <person name="Hibbett D."/>
            <person name="Nagy L.G."/>
            <person name="Martin F.M."/>
        </authorList>
    </citation>
    <scope>NUCLEOTIDE SEQUENCE</scope>
    <source>
        <strain evidence="1">Prilba</strain>
    </source>
</reference>
<evidence type="ECO:0000313" key="2">
    <source>
        <dbReference type="Proteomes" id="UP000759537"/>
    </source>
</evidence>
<comment type="caution">
    <text evidence="1">The sequence shown here is derived from an EMBL/GenBank/DDBJ whole genome shotgun (WGS) entry which is preliminary data.</text>
</comment>
<dbReference type="Proteomes" id="UP000759537">
    <property type="component" value="Unassembled WGS sequence"/>
</dbReference>